<evidence type="ECO:0000256" key="3">
    <source>
        <dbReference type="ARBA" id="ARBA00038502"/>
    </source>
</evidence>
<dbReference type="GO" id="GO:0008999">
    <property type="term" value="F:protein-N-terminal-alanine acetyltransferase activity"/>
    <property type="evidence" value="ECO:0007669"/>
    <property type="project" value="TreeGrafter"/>
</dbReference>
<evidence type="ECO:0000256" key="2">
    <source>
        <dbReference type="ARBA" id="ARBA00023315"/>
    </source>
</evidence>
<organism evidence="5 6">
    <name type="scientific">Peribacillus simplex</name>
    <dbReference type="NCBI Taxonomy" id="1478"/>
    <lineage>
        <taxon>Bacteria</taxon>
        <taxon>Bacillati</taxon>
        <taxon>Bacillota</taxon>
        <taxon>Bacilli</taxon>
        <taxon>Bacillales</taxon>
        <taxon>Bacillaceae</taxon>
        <taxon>Peribacillus</taxon>
    </lineage>
</organism>
<dbReference type="CDD" id="cd04301">
    <property type="entry name" value="NAT_SF"/>
    <property type="match status" value="1"/>
</dbReference>
<dbReference type="AlphaFoldDB" id="A0A9X8ZHF5"/>
<dbReference type="PANTHER" id="PTHR43792:SF8">
    <property type="entry name" value="[RIBOSOMAL PROTEIN US5]-ALANINE N-ACETYLTRANSFERASE"/>
    <property type="match status" value="1"/>
</dbReference>
<dbReference type="Pfam" id="PF13302">
    <property type="entry name" value="Acetyltransf_3"/>
    <property type="match status" value="1"/>
</dbReference>
<dbReference type="Proteomes" id="UP000309170">
    <property type="component" value="Unassembled WGS sequence"/>
</dbReference>
<dbReference type="InterPro" id="IPR051531">
    <property type="entry name" value="N-acetyltransferase"/>
</dbReference>
<dbReference type="Gene3D" id="3.40.630.30">
    <property type="match status" value="1"/>
</dbReference>
<evidence type="ECO:0000256" key="1">
    <source>
        <dbReference type="ARBA" id="ARBA00022679"/>
    </source>
</evidence>
<keyword evidence="1" id="KW-0808">Transferase</keyword>
<evidence type="ECO:0000313" key="5">
    <source>
        <dbReference type="EMBL" id="TKH11868.1"/>
    </source>
</evidence>
<dbReference type="PANTHER" id="PTHR43792">
    <property type="entry name" value="GNAT FAMILY, PUTATIVE (AFU_ORTHOLOGUE AFUA_3G00765)-RELATED-RELATED"/>
    <property type="match status" value="1"/>
</dbReference>
<dbReference type="EMBL" id="SZNT01000136">
    <property type="protein sequence ID" value="TKH11868.1"/>
    <property type="molecule type" value="Genomic_DNA"/>
</dbReference>
<proteinExistence type="inferred from homology"/>
<dbReference type="PROSITE" id="PS51186">
    <property type="entry name" value="GNAT"/>
    <property type="match status" value="1"/>
</dbReference>
<comment type="caution">
    <text evidence="5">The sequence shown here is derived from an EMBL/GenBank/DDBJ whole genome shotgun (WGS) entry which is preliminary data.</text>
</comment>
<evidence type="ECO:0000259" key="4">
    <source>
        <dbReference type="PROSITE" id="PS51186"/>
    </source>
</evidence>
<dbReference type="GO" id="GO:0005737">
    <property type="term" value="C:cytoplasm"/>
    <property type="evidence" value="ECO:0007669"/>
    <property type="project" value="TreeGrafter"/>
</dbReference>
<dbReference type="InterPro" id="IPR000182">
    <property type="entry name" value="GNAT_dom"/>
</dbReference>
<comment type="similarity">
    <text evidence="3">Belongs to the acetyltransferase family. RimJ subfamily.</text>
</comment>
<sequence length="173" mass="19936">MIRISKRSKETKLEIIPWEDKDLELLFQLNAPEMMEHLGGPESNEQILKRHQRYLQIGDTGCMFSINSFPEAEPAGSVGYWQTVWNDENVYEIGWSVLPSFQGKGIASHAVNALIEKIKAERKYKYIHAFPSINNPASNAICRKLGFNLITECEFEYPPGSFMRCNDWCMELE</sequence>
<name>A0A9X8ZHF5_9BACI</name>
<accession>A0A9X8ZHF5</accession>
<dbReference type="OrthoDB" id="2631610at2"/>
<gene>
    <name evidence="5" type="ORF">FC678_10950</name>
</gene>
<dbReference type="SUPFAM" id="SSF55729">
    <property type="entry name" value="Acyl-CoA N-acyltransferases (Nat)"/>
    <property type="match status" value="1"/>
</dbReference>
<reference evidence="5 6" key="1">
    <citation type="journal article" date="2019" name="Environ. Microbiol.">
        <title>An active ?-lactamase is a part of an orchestrated cell wall stress resistance network of Bacillus subtilis and related rhizosphere species.</title>
        <authorList>
            <person name="Bucher T."/>
            <person name="Keren-Paz A."/>
            <person name="Hausser J."/>
            <person name="Olender T."/>
            <person name="Cytryn E."/>
            <person name="Kolodkin-Gal I."/>
        </authorList>
    </citation>
    <scope>NUCLEOTIDE SEQUENCE [LARGE SCALE GENOMIC DNA]</scope>
    <source>
        <strain evidence="5 6">I4</strain>
    </source>
</reference>
<keyword evidence="2" id="KW-0012">Acyltransferase</keyword>
<feature type="domain" description="N-acetyltransferase" evidence="4">
    <location>
        <begin position="13"/>
        <end position="173"/>
    </location>
</feature>
<evidence type="ECO:0000313" key="6">
    <source>
        <dbReference type="Proteomes" id="UP000309170"/>
    </source>
</evidence>
<protein>
    <submittedName>
        <fullName evidence="5">GNAT family N-acetyltransferase</fullName>
    </submittedName>
</protein>
<dbReference type="InterPro" id="IPR016181">
    <property type="entry name" value="Acyl_CoA_acyltransferase"/>
</dbReference>